<dbReference type="Gene3D" id="1.25.40.10">
    <property type="entry name" value="Tetratricopeptide repeat domain"/>
    <property type="match status" value="1"/>
</dbReference>
<organism evidence="1 2">
    <name type="scientific">Bacillus thuringiensis</name>
    <dbReference type="NCBI Taxonomy" id="1428"/>
    <lineage>
        <taxon>Bacteria</taxon>
        <taxon>Bacillati</taxon>
        <taxon>Bacillota</taxon>
        <taxon>Bacilli</taxon>
        <taxon>Bacillales</taxon>
        <taxon>Bacillaceae</taxon>
        <taxon>Bacillus</taxon>
        <taxon>Bacillus cereus group</taxon>
    </lineage>
</organism>
<protein>
    <submittedName>
        <fullName evidence="1">Tetratricopeptide repeat protein</fullName>
    </submittedName>
</protein>
<sequence length="108" mass="12936">MKNGRALSPQNIFHYAPQLQVNKRYKEAIEYYEFFLHSEKEINTELVLFTYHNLACCYFQINDFEKELDLTLSSFKCDIPQCVFGCRMGEHFNKQKKYKQAIFGIYLL</sequence>
<comment type="caution">
    <text evidence="1">The sequence shown here is derived from an EMBL/GenBank/DDBJ whole genome shotgun (WGS) entry which is preliminary data.</text>
</comment>
<evidence type="ECO:0000313" key="2">
    <source>
        <dbReference type="Proteomes" id="UP001292252"/>
    </source>
</evidence>
<dbReference type="AlphaFoldDB" id="A0AAW9JDI9"/>
<accession>A0AAW9JDI9</accession>
<dbReference type="EMBL" id="JAXOTW010000025">
    <property type="protein sequence ID" value="MDZ5480026.1"/>
    <property type="molecule type" value="Genomic_DNA"/>
</dbReference>
<evidence type="ECO:0000313" key="1">
    <source>
        <dbReference type="EMBL" id="MDZ5480026.1"/>
    </source>
</evidence>
<gene>
    <name evidence="1" type="ORF">U2F49_28160</name>
</gene>
<name>A0AAW9JDI9_BACTU</name>
<dbReference type="InterPro" id="IPR011990">
    <property type="entry name" value="TPR-like_helical_dom_sf"/>
</dbReference>
<reference evidence="1" key="1">
    <citation type="submission" date="2023-12" db="EMBL/GenBank/DDBJ databases">
        <title>Genome sequence of Bacillus thuringiensis strain SS10.</title>
        <authorList>
            <person name="Rouis S."/>
        </authorList>
    </citation>
    <scope>NUCLEOTIDE SEQUENCE</scope>
    <source>
        <strain evidence="1">SS10</strain>
    </source>
</reference>
<dbReference type="SUPFAM" id="SSF48452">
    <property type="entry name" value="TPR-like"/>
    <property type="match status" value="1"/>
</dbReference>
<proteinExistence type="predicted"/>
<dbReference type="RefSeq" id="WP_153599419.1">
    <property type="nucleotide sequence ID" value="NZ_JAXOTW010000025.1"/>
</dbReference>
<dbReference type="Proteomes" id="UP001292252">
    <property type="component" value="Unassembled WGS sequence"/>
</dbReference>